<gene>
    <name evidence="5" type="ORF">SYYSPA8_28160</name>
</gene>
<dbReference type="InterPro" id="IPR050356">
    <property type="entry name" value="SulA_CellDiv_inhibitor"/>
</dbReference>
<dbReference type="InterPro" id="IPR017961">
    <property type="entry name" value="DNA_pol_Y-fam_little_finger"/>
</dbReference>
<dbReference type="InterPro" id="IPR036775">
    <property type="entry name" value="DNA_pol_Y-fam_lit_finger_sf"/>
</dbReference>
<dbReference type="PANTHER" id="PTHR35369:SF2">
    <property type="entry name" value="BLR3025 PROTEIN"/>
    <property type="match status" value="1"/>
</dbReference>
<feature type="domain" description="UmuC" evidence="4">
    <location>
        <begin position="24"/>
        <end position="126"/>
    </location>
</feature>
<dbReference type="EMBL" id="BSBI01000013">
    <property type="protein sequence ID" value="GLF98251.1"/>
    <property type="molecule type" value="Genomic_DNA"/>
</dbReference>
<sequence length="326" mass="34924">MAEQRHVLRVHFHGADESGAERYEELLGVLHQITPRVQALPPTDADCDVTGARQFFGRDAVGLGHLVRLRAAALFGALATVGSAPNRSLAAMACAAAPPGGIVHLDPADVEGLLRPRPVAALPGVGPVAVRELSRLGLRTVGALADTPVGTLQRILGRAQGRLVHDRSRGFDPRPVTAEAPARTVAEEHGFPRDELDPARHQRAVRTVVEQVAWRLRTEQQVAGRLELTVRYADGSTTTRARTLAEPTAHAPVLARAAYGIYDSLGLQRARVRGVHLRAGQLIPAERAPVQGSFDRAAEGARALEEVADRARARWGPGIIRPARLG</sequence>
<proteinExistence type="inferred from homology"/>
<comment type="similarity">
    <text evidence="1">Belongs to the DNA polymerase type-Y family.</text>
</comment>
<keyword evidence="6" id="KW-1185">Reference proteome</keyword>
<evidence type="ECO:0000259" key="4">
    <source>
        <dbReference type="PROSITE" id="PS50173"/>
    </source>
</evidence>
<dbReference type="SUPFAM" id="SSF56672">
    <property type="entry name" value="DNA/RNA polymerases"/>
    <property type="match status" value="1"/>
</dbReference>
<protein>
    <submittedName>
        <fullName evidence="5">DNA polymerase</fullName>
    </submittedName>
</protein>
<accession>A0ABQ5P6N2</accession>
<comment type="function">
    <text evidence="3">Poorly processive, error-prone DNA polymerase involved in untargeted mutagenesis. Copies undamaged DNA at stalled replication forks, which arise in vivo from mismatched or misaligned primer ends. These misaligned primers can be extended by PolIV. Exhibits no 3'-5' exonuclease (proofreading) activity. May be involved in translesional synthesis, in conjunction with the beta clamp from PolIII.</text>
</comment>
<dbReference type="SUPFAM" id="SSF100879">
    <property type="entry name" value="Lesion bypass DNA polymerase (Y-family), little finger domain"/>
    <property type="match status" value="1"/>
</dbReference>
<dbReference type="RefSeq" id="WP_323450234.1">
    <property type="nucleotide sequence ID" value="NZ_BSBI01000013.1"/>
</dbReference>
<dbReference type="Gene3D" id="1.10.150.20">
    <property type="entry name" value="5' to 3' exonuclease, C-terminal subdomain"/>
    <property type="match status" value="1"/>
</dbReference>
<dbReference type="InterPro" id="IPR043502">
    <property type="entry name" value="DNA/RNA_pol_sf"/>
</dbReference>
<dbReference type="InterPro" id="IPR053848">
    <property type="entry name" value="IMS_HHH_1"/>
</dbReference>
<dbReference type="PROSITE" id="PS50173">
    <property type="entry name" value="UMUC"/>
    <property type="match status" value="1"/>
</dbReference>
<evidence type="ECO:0000313" key="6">
    <source>
        <dbReference type="Proteomes" id="UP001291653"/>
    </source>
</evidence>
<dbReference type="Pfam" id="PF21999">
    <property type="entry name" value="IMS_HHH_1"/>
    <property type="match status" value="1"/>
</dbReference>
<dbReference type="PANTHER" id="PTHR35369">
    <property type="entry name" value="BLR3025 PROTEIN-RELATED"/>
    <property type="match status" value="1"/>
</dbReference>
<evidence type="ECO:0000256" key="3">
    <source>
        <dbReference type="ARBA" id="ARBA00025589"/>
    </source>
</evidence>
<evidence type="ECO:0000256" key="1">
    <source>
        <dbReference type="ARBA" id="ARBA00010945"/>
    </source>
</evidence>
<dbReference type="Proteomes" id="UP001291653">
    <property type="component" value="Unassembled WGS sequence"/>
</dbReference>
<dbReference type="Pfam" id="PF11799">
    <property type="entry name" value="IMS_C"/>
    <property type="match status" value="1"/>
</dbReference>
<evidence type="ECO:0000313" key="5">
    <source>
        <dbReference type="EMBL" id="GLF98251.1"/>
    </source>
</evidence>
<evidence type="ECO:0000256" key="2">
    <source>
        <dbReference type="ARBA" id="ARBA00022763"/>
    </source>
</evidence>
<dbReference type="InterPro" id="IPR043128">
    <property type="entry name" value="Rev_trsase/Diguanyl_cyclase"/>
</dbReference>
<reference evidence="5 6" key="1">
    <citation type="submission" date="2022-10" db="EMBL/GenBank/DDBJ databases">
        <title>Draft genome sequence of Streptomyces sp. YSPA8.</title>
        <authorList>
            <person name="Moriuchi R."/>
            <person name="Dohra H."/>
            <person name="Yamamura H."/>
            <person name="Kodani S."/>
        </authorList>
    </citation>
    <scope>NUCLEOTIDE SEQUENCE [LARGE SCALE GENOMIC DNA]</scope>
    <source>
        <strain evidence="5 6">YSPA8</strain>
    </source>
</reference>
<dbReference type="InterPro" id="IPR001126">
    <property type="entry name" value="UmuC"/>
</dbReference>
<dbReference type="Gene3D" id="3.30.1490.100">
    <property type="entry name" value="DNA polymerase, Y-family, little finger domain"/>
    <property type="match status" value="1"/>
</dbReference>
<keyword evidence="2" id="KW-0227">DNA damage</keyword>
<organism evidence="5 6">
    <name type="scientific">Streptomyces yaizuensis</name>
    <dbReference type="NCBI Taxonomy" id="2989713"/>
    <lineage>
        <taxon>Bacteria</taxon>
        <taxon>Bacillati</taxon>
        <taxon>Actinomycetota</taxon>
        <taxon>Actinomycetes</taxon>
        <taxon>Kitasatosporales</taxon>
        <taxon>Streptomycetaceae</taxon>
        <taxon>Streptomyces</taxon>
    </lineage>
</organism>
<dbReference type="Gene3D" id="3.30.70.270">
    <property type="match status" value="1"/>
</dbReference>
<name>A0ABQ5P6N2_9ACTN</name>
<comment type="caution">
    <text evidence="5">The sequence shown here is derived from an EMBL/GenBank/DDBJ whole genome shotgun (WGS) entry which is preliminary data.</text>
</comment>